<organism evidence="1 2">
    <name type="scientific">Corchorus olitorius</name>
    <dbReference type="NCBI Taxonomy" id="93759"/>
    <lineage>
        <taxon>Eukaryota</taxon>
        <taxon>Viridiplantae</taxon>
        <taxon>Streptophyta</taxon>
        <taxon>Embryophyta</taxon>
        <taxon>Tracheophyta</taxon>
        <taxon>Spermatophyta</taxon>
        <taxon>Magnoliopsida</taxon>
        <taxon>eudicotyledons</taxon>
        <taxon>Gunneridae</taxon>
        <taxon>Pentapetalae</taxon>
        <taxon>rosids</taxon>
        <taxon>malvids</taxon>
        <taxon>Malvales</taxon>
        <taxon>Malvaceae</taxon>
        <taxon>Grewioideae</taxon>
        <taxon>Apeibeae</taxon>
        <taxon>Corchorus</taxon>
    </lineage>
</organism>
<name>A0A1R3IXR6_9ROSI</name>
<evidence type="ECO:0000313" key="2">
    <source>
        <dbReference type="Proteomes" id="UP000187203"/>
    </source>
</evidence>
<proteinExistence type="predicted"/>
<reference evidence="2" key="1">
    <citation type="submission" date="2013-09" db="EMBL/GenBank/DDBJ databases">
        <title>Corchorus olitorius genome sequencing.</title>
        <authorList>
            <person name="Alam M."/>
            <person name="Haque M.S."/>
            <person name="Islam M.S."/>
            <person name="Emdad E.M."/>
            <person name="Islam M.M."/>
            <person name="Ahmed B."/>
            <person name="Halim A."/>
            <person name="Hossen Q.M.M."/>
            <person name="Hossain M.Z."/>
            <person name="Ahmed R."/>
            <person name="Khan M.M."/>
            <person name="Islam R."/>
            <person name="Rashid M.M."/>
            <person name="Khan S.A."/>
            <person name="Rahman M.S."/>
            <person name="Alam M."/>
            <person name="Yahiya A.S."/>
            <person name="Khan M.S."/>
            <person name="Azam M.S."/>
            <person name="Haque T."/>
            <person name="Lashkar M.Z.H."/>
            <person name="Akhand A.I."/>
            <person name="Morshed G."/>
            <person name="Roy S."/>
            <person name="Uddin K.S."/>
            <person name="Rabeya T."/>
            <person name="Hossain A.S."/>
            <person name="Chowdhury A."/>
            <person name="Snigdha A.R."/>
            <person name="Mortoza M.S."/>
            <person name="Matin S.A."/>
            <person name="Hoque S.M.E."/>
            <person name="Islam M.K."/>
            <person name="Roy D.K."/>
            <person name="Haider R."/>
            <person name="Moosa M.M."/>
            <person name="Elias S.M."/>
            <person name="Hasan A.M."/>
            <person name="Jahan S."/>
            <person name="Shafiuddin M."/>
            <person name="Mahmood N."/>
            <person name="Shommy N.S."/>
        </authorList>
    </citation>
    <scope>NUCLEOTIDE SEQUENCE [LARGE SCALE GENOMIC DNA]</scope>
    <source>
        <strain evidence="2">cv. O-4</strain>
    </source>
</reference>
<dbReference type="Proteomes" id="UP000187203">
    <property type="component" value="Unassembled WGS sequence"/>
</dbReference>
<comment type="caution">
    <text evidence="1">The sequence shown here is derived from an EMBL/GenBank/DDBJ whole genome shotgun (WGS) entry which is preliminary data.</text>
</comment>
<dbReference type="AlphaFoldDB" id="A0A1R3IXR6"/>
<accession>A0A1R3IXR6</accession>
<protein>
    <submittedName>
        <fullName evidence="1">Uncharacterized protein</fullName>
    </submittedName>
</protein>
<dbReference type="EMBL" id="AWUE01017332">
    <property type="protein sequence ID" value="OMO87366.1"/>
    <property type="molecule type" value="Genomic_DNA"/>
</dbReference>
<sequence length="209" mass="23023">MPFGVLVLLAVCVSAVFFFFFKFTVSFNSVDYESACLGQVFAGASRGADSDCVLDSGGFHLVLCIRDDWHKKQSLYPQLISNRSANEGNWRCIDLIADEESRVTGLNIGFVLLVYSGKCAGLSDPITNRPKLIDQGSWDYGYREGGNDSDGTLMTMTSSITEIHEKEISGYALALDMTAMATQSVAKCLLQPHRIEGRKNAHRLNHLLL</sequence>
<keyword evidence="2" id="KW-1185">Reference proteome</keyword>
<evidence type="ECO:0000313" key="1">
    <source>
        <dbReference type="EMBL" id="OMO87366.1"/>
    </source>
</evidence>
<gene>
    <name evidence="1" type="ORF">COLO4_20672</name>
</gene>